<sequence>MELVYQSETETTQFAAFQAGHATYHDAIEPPLGERLVPISAHNNLIRHRVILLPERAEEYESVDRLVAEIQIYLSRYVDLSPAFFGIATYYILLSWVYDAFNEVPYLRLRGEPGSGKTRALIVIGSLCYKGFLASGASTVSPIFHTLDTFRGTFIFDEADFRFSDEKAELVKIFNNGNVRGFPVLRTHISAKREFDPQAFMVFGPKIVAMRHAFEDRALESRFITEEMGQRPMRPDIPINLPDCQQTEAQTLRNKLLLYRFHHLDKTAINPDLIDPVSTAEQKSAIRRRKTRPSCYMPGGVA</sequence>
<evidence type="ECO:0000313" key="1">
    <source>
        <dbReference type="EMBL" id="MDO7837518.1"/>
    </source>
</evidence>
<name>A0ABT8ZTT4_9SPHN</name>
<evidence type="ECO:0008006" key="3">
    <source>
        <dbReference type="Google" id="ProtNLM"/>
    </source>
</evidence>
<comment type="caution">
    <text evidence="1">The sequence shown here is derived from an EMBL/GenBank/DDBJ whole genome shotgun (WGS) entry which is preliminary data.</text>
</comment>
<dbReference type="EMBL" id="JAUQOM010000034">
    <property type="protein sequence ID" value="MDO7837518.1"/>
    <property type="molecule type" value="Genomic_DNA"/>
</dbReference>
<evidence type="ECO:0000313" key="2">
    <source>
        <dbReference type="Proteomes" id="UP001176471"/>
    </source>
</evidence>
<accession>A0ABT8ZTT4</accession>
<organism evidence="1 2">
    <name type="scientific">Sphingobium cyanobacteriorum</name>
    <dbReference type="NCBI Taxonomy" id="3063954"/>
    <lineage>
        <taxon>Bacteria</taxon>
        <taxon>Pseudomonadati</taxon>
        <taxon>Pseudomonadota</taxon>
        <taxon>Alphaproteobacteria</taxon>
        <taxon>Sphingomonadales</taxon>
        <taxon>Sphingomonadaceae</taxon>
        <taxon>Sphingobium</taxon>
    </lineage>
</organism>
<reference evidence="1" key="1">
    <citation type="submission" date="2023-07" db="EMBL/GenBank/DDBJ databases">
        <title>Bacterial whole genome sequence for Sphingobium sp. HBC34.</title>
        <authorList>
            <person name="Le V."/>
            <person name="Ko S.-R."/>
            <person name="Ahn C.-Y."/>
            <person name="Oh H.-M."/>
        </authorList>
    </citation>
    <scope>NUCLEOTIDE SEQUENCE</scope>
    <source>
        <strain evidence="1">HBC34</strain>
    </source>
</reference>
<keyword evidence="2" id="KW-1185">Reference proteome</keyword>
<gene>
    <name evidence="1" type="ORF">Q4610_20980</name>
</gene>
<protein>
    <recommendedName>
        <fullName evidence="3">DUF3631 domain-containing protein</fullName>
    </recommendedName>
</protein>
<proteinExistence type="predicted"/>
<dbReference type="Proteomes" id="UP001176471">
    <property type="component" value="Unassembled WGS sequence"/>
</dbReference>
<dbReference type="RefSeq" id="WP_304537770.1">
    <property type="nucleotide sequence ID" value="NZ_JAUQOM010000034.1"/>
</dbReference>